<evidence type="ECO:0000313" key="3">
    <source>
        <dbReference type="EMBL" id="CAG8462527.1"/>
    </source>
</evidence>
<gene>
    <name evidence="3" type="ORF">DERYTH_LOCUS1076</name>
</gene>
<dbReference type="EMBL" id="CAJVPY010000283">
    <property type="protein sequence ID" value="CAG8462527.1"/>
    <property type="molecule type" value="Genomic_DNA"/>
</dbReference>
<evidence type="ECO:0000256" key="2">
    <source>
        <dbReference type="SAM" id="MobiDB-lite"/>
    </source>
</evidence>
<feature type="region of interest" description="Disordered" evidence="2">
    <location>
        <begin position="256"/>
        <end position="301"/>
    </location>
</feature>
<feature type="coiled-coil region" evidence="1">
    <location>
        <begin position="64"/>
        <end position="91"/>
    </location>
</feature>
<organism evidence="3 4">
    <name type="scientific">Dentiscutata erythropus</name>
    <dbReference type="NCBI Taxonomy" id="1348616"/>
    <lineage>
        <taxon>Eukaryota</taxon>
        <taxon>Fungi</taxon>
        <taxon>Fungi incertae sedis</taxon>
        <taxon>Mucoromycota</taxon>
        <taxon>Glomeromycotina</taxon>
        <taxon>Glomeromycetes</taxon>
        <taxon>Diversisporales</taxon>
        <taxon>Gigasporaceae</taxon>
        <taxon>Dentiscutata</taxon>
    </lineage>
</organism>
<dbReference type="AlphaFoldDB" id="A0A9N8YZC4"/>
<evidence type="ECO:0000256" key="1">
    <source>
        <dbReference type="SAM" id="Coils"/>
    </source>
</evidence>
<accession>A0A9N8YZC4</accession>
<protein>
    <submittedName>
        <fullName evidence="3">21908_t:CDS:1</fullName>
    </submittedName>
</protein>
<comment type="caution">
    <text evidence="3">The sequence shown here is derived from an EMBL/GenBank/DDBJ whole genome shotgun (WGS) entry which is preliminary data.</text>
</comment>
<keyword evidence="1" id="KW-0175">Coiled coil</keyword>
<proteinExistence type="predicted"/>
<reference evidence="3" key="1">
    <citation type="submission" date="2021-06" db="EMBL/GenBank/DDBJ databases">
        <authorList>
            <person name="Kallberg Y."/>
            <person name="Tangrot J."/>
            <person name="Rosling A."/>
        </authorList>
    </citation>
    <scope>NUCLEOTIDE SEQUENCE</scope>
    <source>
        <strain evidence="3">MA453B</strain>
    </source>
</reference>
<name>A0A9N8YZC4_9GLOM</name>
<dbReference type="Proteomes" id="UP000789405">
    <property type="component" value="Unassembled WGS sequence"/>
</dbReference>
<dbReference type="OrthoDB" id="415230at2759"/>
<keyword evidence="4" id="KW-1185">Reference proteome</keyword>
<evidence type="ECO:0000313" key="4">
    <source>
        <dbReference type="Proteomes" id="UP000789405"/>
    </source>
</evidence>
<sequence length="322" mass="38207">MSYLHHITHSGRQFAPNQEKHYLETLSDTTESSASFGTAPDRPPIYEETTQFQQSQEHISQNLREEITQEISKLLEKISNLDKTIENYQLHREATEVDVKTQQWNQNVEHVEEPSGSTCNKEAFETSLLQVEQDNPSVKIEETPVDLWTLVFVLMEILVAAVESFGGRCGEDLLDGKIRIEDFSLINVCLIEDIFYSSDNRRLYCFKEAIKQGLDVDKISVRIRWEVVVSPSLRNGRVIDGEGYWEANECEEREKQRQYDKEERQKEREEQEKREVREREKREKQRQYEQEERQKDREEKQKRKNNMYCFIISCIVYIIRIL</sequence>